<protein>
    <recommendedName>
        <fullName evidence="3">CopG family transcriptional regulator</fullName>
    </recommendedName>
</protein>
<keyword evidence="2" id="KW-1185">Reference proteome</keyword>
<organism evidence="1 2">
    <name type="scientific">Halococcoides cellulosivorans</name>
    <dbReference type="NCBI Taxonomy" id="1679096"/>
    <lineage>
        <taxon>Archaea</taxon>
        <taxon>Methanobacteriati</taxon>
        <taxon>Methanobacteriota</taxon>
        <taxon>Stenosarchaea group</taxon>
        <taxon>Halobacteria</taxon>
        <taxon>Halobacteriales</taxon>
        <taxon>Haloarculaceae</taxon>
        <taxon>Halococcoides</taxon>
    </lineage>
</organism>
<evidence type="ECO:0000313" key="2">
    <source>
        <dbReference type="Proteomes" id="UP000244727"/>
    </source>
</evidence>
<gene>
    <name evidence="1" type="ORF">HARCEL1_10895</name>
</gene>
<reference evidence="1 2" key="1">
    <citation type="submission" date="2018-04" db="EMBL/GenBank/DDBJ databases">
        <title>Halococcoides cellulosivorans gen. nov., sp. nov., an extremely halophilic cellulose-utilizing haloarchaeon from hypersaline lakes.</title>
        <authorList>
            <person name="Sorokin D.Y."/>
            <person name="Toshchakov S.V."/>
            <person name="Samarov N.I."/>
            <person name="Korzhenkov A."/>
            <person name="Kublanov I.V."/>
        </authorList>
    </citation>
    <scope>NUCLEOTIDE SEQUENCE [LARGE SCALE GENOMIC DNA]</scope>
    <source>
        <strain evidence="1 2">HArcel1</strain>
    </source>
</reference>
<sequence>MTPATTQSVDLPPEIVDRVEDRLSRTEFDSASEYITFVIEEVLASVETDDAVDDTVDEQEVEDRLKSLGYLED</sequence>
<proteinExistence type="predicted"/>
<accession>A0A2R4X2Z5</accession>
<dbReference type="SUPFAM" id="SSF47598">
    <property type="entry name" value="Ribbon-helix-helix"/>
    <property type="match status" value="1"/>
</dbReference>
<dbReference type="InterPro" id="IPR010985">
    <property type="entry name" value="Ribbon_hlx_hlx"/>
</dbReference>
<dbReference type="AlphaFoldDB" id="A0A2R4X2Z5"/>
<dbReference type="GO" id="GO:0006355">
    <property type="term" value="P:regulation of DNA-templated transcription"/>
    <property type="evidence" value="ECO:0007669"/>
    <property type="project" value="InterPro"/>
</dbReference>
<dbReference type="KEGG" id="harc:HARCEL1_10895"/>
<dbReference type="RefSeq" id="WP_108383451.1">
    <property type="nucleotide sequence ID" value="NZ_CP028858.1"/>
</dbReference>
<dbReference type="EMBL" id="CP028858">
    <property type="protein sequence ID" value="AWB28176.1"/>
    <property type="molecule type" value="Genomic_DNA"/>
</dbReference>
<evidence type="ECO:0000313" key="1">
    <source>
        <dbReference type="EMBL" id="AWB28176.1"/>
    </source>
</evidence>
<dbReference type="GeneID" id="36513020"/>
<dbReference type="Proteomes" id="UP000244727">
    <property type="component" value="Chromosome"/>
</dbReference>
<name>A0A2R4X2Z5_9EURY</name>
<evidence type="ECO:0008006" key="3">
    <source>
        <dbReference type="Google" id="ProtNLM"/>
    </source>
</evidence>